<proteinExistence type="inferred from homology"/>
<dbReference type="InterPro" id="IPR003362">
    <property type="entry name" value="Bact_transf"/>
</dbReference>
<dbReference type="Pfam" id="PF02397">
    <property type="entry name" value="Bac_transf"/>
    <property type="match status" value="1"/>
</dbReference>
<evidence type="ECO:0000256" key="1">
    <source>
        <dbReference type="ARBA" id="ARBA00006464"/>
    </source>
</evidence>
<evidence type="ECO:0000313" key="3">
    <source>
        <dbReference type="EMBL" id="MUB66777.1"/>
    </source>
</evidence>
<dbReference type="GO" id="GO:0016780">
    <property type="term" value="F:phosphotransferase activity, for other substituted phosphate groups"/>
    <property type="evidence" value="ECO:0007669"/>
    <property type="project" value="TreeGrafter"/>
</dbReference>
<gene>
    <name evidence="3" type="ORF">GNE07_27565</name>
</gene>
<sequence>MDIICSGLALVVLSPVFLVSAVAVWISLGRPVIFVQERLGKDEVPFNLLKFRSMKNVFDEYGVPLPDQKRRTRIGNIIRKLSIDELPSLINILKGDMSIVGPRPLPTNYGPWFYENERKRHSVKGGLTGLAQINGRNVLSWEERFVYDLQYVDHITFLGDVKIILKTVEKVLKRSNIGERGVNSPGDFHVYRSGMTEQELVMWEKEKREKECNA</sequence>
<dbReference type="AlphaFoldDB" id="A0AAW9WQS8"/>
<comment type="caution">
    <text evidence="3">The sequence shown here is derived from an EMBL/GenBank/DDBJ whole genome shotgun (WGS) entry which is preliminary data.</text>
</comment>
<dbReference type="Proteomes" id="UP000434223">
    <property type="component" value="Unassembled WGS sequence"/>
</dbReference>
<organism evidence="3 4">
    <name type="scientific">Hungatella hathewayi</name>
    <dbReference type="NCBI Taxonomy" id="154046"/>
    <lineage>
        <taxon>Bacteria</taxon>
        <taxon>Bacillati</taxon>
        <taxon>Bacillota</taxon>
        <taxon>Clostridia</taxon>
        <taxon>Lachnospirales</taxon>
        <taxon>Lachnospiraceae</taxon>
        <taxon>Hungatella</taxon>
    </lineage>
</organism>
<name>A0AAW9WQS8_9FIRM</name>
<dbReference type="PANTHER" id="PTHR30576:SF8">
    <property type="entry name" value="UNDECAPRENYL-PHOSPHATE GALACTOSE PHOSPHOTRANSFERASE"/>
    <property type="match status" value="1"/>
</dbReference>
<dbReference type="EMBL" id="WNME01000033">
    <property type="protein sequence ID" value="MUB66777.1"/>
    <property type="molecule type" value="Genomic_DNA"/>
</dbReference>
<reference evidence="3 4" key="1">
    <citation type="submission" date="2019-09" db="EMBL/GenBank/DDBJ databases">
        <title>Draft genome sequencing of Hungatella hathewayi 123Y-2.</title>
        <authorList>
            <person name="Lv Q."/>
            <person name="Li S."/>
        </authorList>
    </citation>
    <scope>NUCLEOTIDE SEQUENCE [LARGE SCALE GENOMIC DNA]</scope>
    <source>
        <strain evidence="3 4">123Y-2</strain>
    </source>
</reference>
<feature type="domain" description="Bacterial sugar transferase" evidence="2">
    <location>
        <begin position="1"/>
        <end position="173"/>
    </location>
</feature>
<accession>A0AAW9WQS8</accession>
<evidence type="ECO:0000259" key="2">
    <source>
        <dbReference type="Pfam" id="PF02397"/>
    </source>
</evidence>
<evidence type="ECO:0000313" key="4">
    <source>
        <dbReference type="Proteomes" id="UP000434223"/>
    </source>
</evidence>
<dbReference type="PANTHER" id="PTHR30576">
    <property type="entry name" value="COLANIC BIOSYNTHESIS UDP-GLUCOSE LIPID CARRIER TRANSFERASE"/>
    <property type="match status" value="1"/>
</dbReference>
<protein>
    <recommendedName>
        <fullName evidence="2">Bacterial sugar transferase domain-containing protein</fullName>
    </recommendedName>
</protein>
<comment type="similarity">
    <text evidence="1">Belongs to the bacterial sugar transferase family.</text>
</comment>